<dbReference type="GO" id="GO:0005525">
    <property type="term" value="F:GTP binding"/>
    <property type="evidence" value="ECO:0007669"/>
    <property type="project" value="InterPro"/>
</dbReference>
<comment type="caution">
    <text evidence="4">The sequence shown here is derived from an EMBL/GenBank/DDBJ whole genome shotgun (WGS) entry which is preliminary data.</text>
</comment>
<sequence length="932" mass="111029">MEQKDEFFEEFIQIYNINIPIPKSTVTKENDIQKILFYIDLTNDKTYSIIFSKLSTQECIDRHWQGGFLSEFLINNGENKQSIFCYYFNKLIEQDEQINIQQLFRFRIFLQDFISTQQNYQIKFVFHFRQQQLIQNDFEDYIKKFVYLILEGSFDTLFDIICVYNKQDVQKINYCKISYKKIHFKKTKYCYTIDSKFIDTLDSFLNYFQFQKNDPNIIGYICQKYVQDKVNVVLKVFEKELIQLQKDISLMIEFPVNLNNEIEKNQNVKQYLESLKTIIGEIYLILKDIHEFDEKAKQIHIVLNKHRNQLIEYLSEIFNENSEFKRYIQLIDKDKSPADFFKQLLQFKFELVGSDNEILQKLKKYNYNQDSINAILGRVIIDTNFWFKQFNQYLPQSLAYLKRIIIPQNQNINQDKPHVFVLGMTKVGKSTLLNILKNPENIIVKQDKTFYVKEKDNNIVISDSNNSETFVLQNLEIDKFIFVDSPGLRDTSVINRVINHYNIFNYINKVRQKILLLMIDGEYLITNKNDLIDSIEVIKLILGKQNYDNCLENLILPVFTKIKNDTTMEKIINKWQSDTMKDIQDQCQLNILNLIKKAIDQGNYFKIYIAENYEIESQKKQLDTEINTLKDKLVELDEENLEEVKALKVQIKLKKEELSNLQKGNFLQKIKQIKDDLLKKCEKILEARQQNGQSLNFKFNLTPELKDSLKKLLLHRKKFYQHILNIIQSDFIAKMLYDDTKSINDKYEQIRDIYFMQLNKLSDIPQNIITQDIQQYMEQLDTFNKIISQLDDKNQYLQQDDFKQFKIQIQLLESAFRQVVPSYILMKNDVYDLYQQTKQKAMVAIPLALAVSAVYFPIFLKSGTNYIFTNHLFVSEPLVLAAAISFPIFLISETNDIFTNHLFVSEIEKEKIEKINQLQIQQEFWINFEKSK</sequence>
<dbReference type="Proteomes" id="UP000689195">
    <property type="component" value="Unassembled WGS sequence"/>
</dbReference>
<evidence type="ECO:0000259" key="3">
    <source>
        <dbReference type="Pfam" id="PF01926"/>
    </source>
</evidence>
<feature type="coiled-coil region" evidence="1">
    <location>
        <begin position="612"/>
        <end position="687"/>
    </location>
</feature>
<feature type="transmembrane region" description="Helical" evidence="2">
    <location>
        <begin position="872"/>
        <end position="891"/>
    </location>
</feature>
<dbReference type="CDD" id="cd00882">
    <property type="entry name" value="Ras_like_GTPase"/>
    <property type="match status" value="1"/>
</dbReference>
<dbReference type="EMBL" id="CAJJDO010000044">
    <property type="protein sequence ID" value="CAD8166390.1"/>
    <property type="molecule type" value="Genomic_DNA"/>
</dbReference>
<keyword evidence="2" id="KW-1133">Transmembrane helix</keyword>
<proteinExistence type="predicted"/>
<keyword evidence="2" id="KW-0812">Transmembrane</keyword>
<dbReference type="InterPro" id="IPR006073">
    <property type="entry name" value="GTP-bd"/>
</dbReference>
<dbReference type="AlphaFoldDB" id="A0A8S1UMX1"/>
<gene>
    <name evidence="4" type="ORF">PPENT_87.1.T0440124</name>
</gene>
<feature type="domain" description="G" evidence="3">
    <location>
        <begin position="419"/>
        <end position="534"/>
    </location>
</feature>
<evidence type="ECO:0000256" key="1">
    <source>
        <dbReference type="SAM" id="Coils"/>
    </source>
</evidence>
<keyword evidence="1" id="KW-0175">Coiled coil</keyword>
<keyword evidence="2" id="KW-0472">Membrane</keyword>
<reference evidence="4" key="1">
    <citation type="submission" date="2021-01" db="EMBL/GenBank/DDBJ databases">
        <authorList>
            <consortium name="Genoscope - CEA"/>
            <person name="William W."/>
        </authorList>
    </citation>
    <scope>NUCLEOTIDE SEQUENCE</scope>
</reference>
<dbReference type="OrthoDB" id="318555at2759"/>
<keyword evidence="5" id="KW-1185">Reference proteome</keyword>
<name>A0A8S1UMX1_9CILI</name>
<organism evidence="4 5">
    <name type="scientific">Paramecium pentaurelia</name>
    <dbReference type="NCBI Taxonomy" id="43138"/>
    <lineage>
        <taxon>Eukaryota</taxon>
        <taxon>Sar</taxon>
        <taxon>Alveolata</taxon>
        <taxon>Ciliophora</taxon>
        <taxon>Intramacronucleata</taxon>
        <taxon>Oligohymenophorea</taxon>
        <taxon>Peniculida</taxon>
        <taxon>Parameciidae</taxon>
        <taxon>Paramecium</taxon>
    </lineage>
</organism>
<accession>A0A8S1UMX1</accession>
<evidence type="ECO:0000256" key="2">
    <source>
        <dbReference type="SAM" id="Phobius"/>
    </source>
</evidence>
<protein>
    <recommendedName>
        <fullName evidence="3">G domain-containing protein</fullName>
    </recommendedName>
</protein>
<feature type="transmembrane region" description="Helical" evidence="2">
    <location>
        <begin position="841"/>
        <end position="860"/>
    </location>
</feature>
<dbReference type="Pfam" id="PF01926">
    <property type="entry name" value="MMR_HSR1"/>
    <property type="match status" value="1"/>
</dbReference>
<evidence type="ECO:0000313" key="4">
    <source>
        <dbReference type="EMBL" id="CAD8166390.1"/>
    </source>
</evidence>
<evidence type="ECO:0000313" key="5">
    <source>
        <dbReference type="Proteomes" id="UP000689195"/>
    </source>
</evidence>